<dbReference type="PDB" id="6P7V">
    <property type="method" value="EM"/>
    <property type="resolution" value="4.00 A"/>
    <property type="chains" value="C=1-389"/>
</dbReference>
<dbReference type="FunCoup" id="Q6CK37">
    <property type="interactions" value="115"/>
</dbReference>
<dbReference type="AlphaFoldDB" id="Q6CK37"/>
<keyword evidence="2" id="KW-1185">Reference proteome</keyword>
<dbReference type="PDBsum" id="6P7V"/>
<dbReference type="EMDB" id="EMD-20272"/>
<dbReference type="eggNOG" id="ENOG502QRJV">
    <property type="taxonomic scope" value="Eukaryota"/>
</dbReference>
<dbReference type="PDBsum" id="6P7W"/>
<keyword evidence="3 4" id="KW-0002">3D-structure</keyword>
<accession>Q6CK37</accession>
<dbReference type="SMR" id="Q6CK37"/>
<dbReference type="PDB" id="6P7W">
    <property type="method" value="EM"/>
    <property type="resolution" value="4.10 A"/>
    <property type="chains" value="C=1-389"/>
</dbReference>
<evidence type="ECO:0000313" key="2">
    <source>
        <dbReference type="Proteomes" id="UP000000598"/>
    </source>
</evidence>
<name>Q6CK37_KLULA</name>
<dbReference type="KEGG" id="kla:KLLA0_F13816g"/>
<dbReference type="PDBsum" id="6P7X"/>
<dbReference type="EMDB" id="EMD-20271"/>
<dbReference type="Proteomes" id="UP000000598">
    <property type="component" value="Chromosome F"/>
</dbReference>
<protein>
    <submittedName>
        <fullName evidence="1">KLLA0F13816p</fullName>
    </submittedName>
</protein>
<reference evidence="3 4" key="2">
    <citation type="journal article" date="2019" name="J. Mol. Biol.">
        <title>Structure of the Centromere Binding Factor 3 Complex from Kluyveromyces lactis.</title>
        <authorList>
            <person name="Lee P.D."/>
            <person name="Wei H."/>
            <person name="Tan D."/>
            <person name="Harrison S.C."/>
        </authorList>
    </citation>
    <scope>STRUCTURE BY ELECTRON MICROSCOPY (4.00 ANGSTROMS)</scope>
</reference>
<dbReference type="PDB" id="6P7X">
    <property type="method" value="EM"/>
    <property type="resolution" value="4.30 A"/>
    <property type="chains" value="C=1-389"/>
</dbReference>
<dbReference type="STRING" id="284590.Q6CK37"/>
<evidence type="ECO:0007829" key="4">
    <source>
        <dbReference type="PDB" id="6P7W"/>
    </source>
</evidence>
<dbReference type="HOGENOM" id="CLU_046445_0_0_1"/>
<dbReference type="EMDB" id="EMD-20270"/>
<dbReference type="EMBL" id="CR382126">
    <property type="protein sequence ID" value="CAG98410.1"/>
    <property type="molecule type" value="Genomic_DNA"/>
</dbReference>
<evidence type="ECO:0000313" key="1">
    <source>
        <dbReference type="EMBL" id="CAG98410.1"/>
    </source>
</evidence>
<dbReference type="DIP" id="DIP-59578N"/>
<dbReference type="InParanoid" id="Q6CK37"/>
<proteinExistence type="evidence at protein level"/>
<gene>
    <name evidence="1" type="ORF">KLLA0_F13816g</name>
</gene>
<dbReference type="IntAct" id="Q6CK37">
    <property type="interactions" value="2"/>
</dbReference>
<sequence>MFDTKLFLSLPIDIRYTVYFFLGDVVQNVRPPAKSDIFNDELIAYPNIREFNQSLVDKYSKHIGVYDYIPNFIPNWCRDFDLLRHDIILTDRLRVCLQYEEQWFSVQWIVVSGELEIGIFTTDEQFLQVSYTINEYCHLLSIAQQDLRLGINVSDINDVNELCKEIQHRWLFDTVSYISFINCWDLDHENVVSIIPCMESFNNLHMLRIESKNMFNNLINTQGVRENPGKTIVYNVRQNIFELELYTLRDLGYKSVVDLQKWEQLQCLSLSGCEFIDLNNLILPQHCKMLILKEVKYIIWWDLSHLLKRIRPQWIINGQVKKPTKKEEEEESEWYNLYLEVVQTYQPLNFIELHNAKRVKGNLILPARLVTESRIKISNGTKVDSVLLI</sequence>
<dbReference type="PaxDb" id="284590-Q6CK37"/>
<organism evidence="1 2">
    <name type="scientific">Kluyveromyces lactis (strain ATCC 8585 / CBS 2359 / DSM 70799 / NBRC 1267 / NRRL Y-1140 / WM37)</name>
    <name type="common">Yeast</name>
    <name type="synonym">Candida sphaerica</name>
    <dbReference type="NCBI Taxonomy" id="284590"/>
    <lineage>
        <taxon>Eukaryota</taxon>
        <taxon>Fungi</taxon>
        <taxon>Dikarya</taxon>
        <taxon>Ascomycota</taxon>
        <taxon>Saccharomycotina</taxon>
        <taxon>Saccharomycetes</taxon>
        <taxon>Saccharomycetales</taxon>
        <taxon>Saccharomycetaceae</taxon>
        <taxon>Kluyveromyces</taxon>
    </lineage>
</organism>
<reference evidence="1 2" key="1">
    <citation type="journal article" date="2004" name="Nature">
        <title>Genome evolution in yeasts.</title>
        <authorList>
            <consortium name="Genolevures"/>
            <person name="Dujon B."/>
            <person name="Sherman D."/>
            <person name="Fischer G."/>
            <person name="Durrens P."/>
            <person name="Casaregola S."/>
            <person name="Lafontaine I."/>
            <person name="de Montigny J."/>
            <person name="Marck C."/>
            <person name="Neuveglise C."/>
            <person name="Talla E."/>
            <person name="Goffard N."/>
            <person name="Frangeul L."/>
            <person name="Aigle M."/>
            <person name="Anthouard V."/>
            <person name="Babour A."/>
            <person name="Barbe V."/>
            <person name="Barnay S."/>
            <person name="Blanchin S."/>
            <person name="Beckerich J.M."/>
            <person name="Beyne E."/>
            <person name="Bleykasten C."/>
            <person name="Boisrame A."/>
            <person name="Boyer J."/>
            <person name="Cattolico L."/>
            <person name="Confanioleri F."/>
            <person name="de Daruvar A."/>
            <person name="Despons L."/>
            <person name="Fabre E."/>
            <person name="Fairhead C."/>
            <person name="Ferry-Dumazet H."/>
            <person name="Groppi A."/>
            <person name="Hantraye F."/>
            <person name="Hennequin C."/>
            <person name="Jauniaux N."/>
            <person name="Joyet P."/>
            <person name="Kachouri R."/>
            <person name="Kerrest A."/>
            <person name="Koszul R."/>
            <person name="Lemaire M."/>
            <person name="Lesur I."/>
            <person name="Ma L."/>
            <person name="Muller H."/>
            <person name="Nicaud J.M."/>
            <person name="Nikolski M."/>
            <person name="Oztas S."/>
            <person name="Ozier-Kalogeropoulos O."/>
            <person name="Pellenz S."/>
            <person name="Potier S."/>
            <person name="Richard G.F."/>
            <person name="Straub M.L."/>
            <person name="Suleau A."/>
            <person name="Swennene D."/>
            <person name="Tekaia F."/>
            <person name="Wesolowski-Louvel M."/>
            <person name="Westhof E."/>
            <person name="Wirth B."/>
            <person name="Zeniou-Meyer M."/>
            <person name="Zivanovic I."/>
            <person name="Bolotin-Fukuhara M."/>
            <person name="Thierry A."/>
            <person name="Bouchier C."/>
            <person name="Caudron B."/>
            <person name="Scarpelli C."/>
            <person name="Gaillardin C."/>
            <person name="Weissenbach J."/>
            <person name="Wincker P."/>
            <person name="Souciet J.L."/>
        </authorList>
    </citation>
    <scope>NUCLEOTIDE SEQUENCE [LARGE SCALE GENOMIC DNA]</scope>
    <source>
        <strain evidence="2">ATCC 8585 / CBS 2359 / DSM 70799 / NBRC 1267 / NRRL Y-1140 / WM37</strain>
    </source>
</reference>
<evidence type="ECO:0007829" key="3">
    <source>
        <dbReference type="PDB" id="6P7V"/>
    </source>
</evidence>
<dbReference type="OMA" id="WYTFKEY"/>